<dbReference type="InterPro" id="IPR036322">
    <property type="entry name" value="WD40_repeat_dom_sf"/>
</dbReference>
<feature type="domain" description="BBS2 platform" evidence="11">
    <location>
        <begin position="492"/>
        <end position="543"/>
    </location>
</feature>
<dbReference type="Proteomes" id="UP001497525">
    <property type="component" value="Unassembled WGS sequence"/>
</dbReference>
<evidence type="ECO:0000259" key="8">
    <source>
        <dbReference type="Pfam" id="PF14781"/>
    </source>
</evidence>
<name>A0AAV2T8A7_CALDB</name>
<dbReference type="Pfam" id="PF23353">
    <property type="entry name" value="BBS2_hp"/>
    <property type="match status" value="1"/>
</dbReference>
<evidence type="ECO:0000259" key="10">
    <source>
        <dbReference type="Pfam" id="PF14783"/>
    </source>
</evidence>
<dbReference type="InterPro" id="IPR029333">
    <property type="entry name" value="BBS2_GAE_dom"/>
</dbReference>
<evidence type="ECO:0000256" key="4">
    <source>
        <dbReference type="ARBA" id="ARBA00023069"/>
    </source>
</evidence>
<dbReference type="Pfam" id="PF14781">
    <property type="entry name" value="BBS2_N"/>
    <property type="match status" value="1"/>
</dbReference>
<dbReference type="GO" id="GO:0016020">
    <property type="term" value="C:membrane"/>
    <property type="evidence" value="ECO:0007669"/>
    <property type="project" value="TreeGrafter"/>
</dbReference>
<dbReference type="InterPro" id="IPR029430">
    <property type="entry name" value="BBS2_N"/>
</dbReference>
<comment type="subcellular location">
    <subcellularLocation>
        <location evidence="1">Cell projection</location>
        <location evidence="1">Cilium</location>
    </subcellularLocation>
    <subcellularLocation>
        <location evidence="2">Cytoplasm</location>
        <location evidence="2">Cytoskeleton</location>
    </subcellularLocation>
</comment>
<sequence length="677" mass="74318">MKQEINLRFSGHLPCKVLPGLFTVGRFGGKMLSIAFATVGAKIMIQKPDELSGLGALSKSSSFQTYQAATSLCCINSGAFDCQSDRDLLFLGHKTGLVAYDPYNNVDVYYKDLPDGANAVLIYSVSSVKEQNMLLAGGNCSIIGLNDGGCEVFWTVTGDSVCSLCSINSAGDKSKDFVVGSEDYDIRIFHGDAIRYEITESDAVCNLISLGESYFGYGLCNGTVGVYNRTTRVWRIKSKNKPICFASYDINQDNCPELICGWSNGKVEARTRSTGGVVFKTQLDSSVAGLAVGDYGGFVNILIACSVEGEIRGYAPLGEAEQMDTVSLEEMIRQLNVKKRSLLLELKGKEDSKRVATMTPTDIRQADLTTIPADTTLQVKLEVNPEGRSVDLSGGTSNGIPLRCVIIFAEGIFPGESHVIYPAKSRTYSSSYCMQLRPPRDSTVDLFIKGYAIPKGKNPSQKSYHVLTSNVLLPQFAMYGLISDNAETQWPEQYVKPKSGVLFSVSERPQRLASWLNTHFLLPHELCVHKQSAISVAFKTLRPPPKDATEGHVNKVSSRAGDEPEASTGLVIISMTKKGEANAHQVTRQQILADIADKTEQIKSLILRAENTRLTGMWSLAKQAYTELYYANRELLLCYKSRTCEYETLTTCQRGINQIIEQLEGIRLRPSHSVVNL</sequence>
<dbReference type="SUPFAM" id="SSF50978">
    <property type="entry name" value="WD40 repeat-like"/>
    <property type="match status" value="1"/>
</dbReference>
<evidence type="ECO:0000256" key="5">
    <source>
        <dbReference type="ARBA" id="ARBA00023212"/>
    </source>
</evidence>
<keyword evidence="6 7" id="KW-0966">Cell projection</keyword>
<protein>
    <recommendedName>
        <fullName evidence="7">Bardet-Biedl syndrome 2 protein homolog</fullName>
    </recommendedName>
</protein>
<dbReference type="GO" id="GO:1905515">
    <property type="term" value="P:non-motile cilium assembly"/>
    <property type="evidence" value="ECO:0007669"/>
    <property type="project" value="InterPro"/>
</dbReference>
<evidence type="ECO:0000256" key="2">
    <source>
        <dbReference type="ARBA" id="ARBA00004245"/>
    </source>
</evidence>
<proteinExistence type="predicted"/>
<keyword evidence="5 7" id="KW-0206">Cytoskeleton</keyword>
<keyword evidence="4 7" id="KW-0969">Cilium</keyword>
<dbReference type="Pfam" id="PF14782">
    <property type="entry name" value="BBS2_GAE"/>
    <property type="match status" value="1"/>
</dbReference>
<dbReference type="Pfam" id="PF14783">
    <property type="entry name" value="BBS2_Mid"/>
    <property type="match status" value="1"/>
</dbReference>
<feature type="domain" description="BBS2 hairpin" evidence="12">
    <location>
        <begin position="582"/>
        <end position="662"/>
    </location>
</feature>
<dbReference type="AlphaFoldDB" id="A0AAV2T8A7"/>
<evidence type="ECO:0000256" key="7">
    <source>
        <dbReference type="PIRNR" id="PIRNR013684"/>
    </source>
</evidence>
<dbReference type="InterPro" id="IPR029429">
    <property type="entry name" value="BBS2_Mid"/>
</dbReference>
<dbReference type="InterPro" id="IPR055379">
    <property type="entry name" value="BBS2_pf_dom"/>
</dbReference>
<dbReference type="GO" id="GO:0034464">
    <property type="term" value="C:BBSome"/>
    <property type="evidence" value="ECO:0007669"/>
    <property type="project" value="UniProtKB-UniRule"/>
</dbReference>
<feature type="domain" description="Ciliary BBSome complex subunit 2 middle region" evidence="10">
    <location>
        <begin position="163"/>
        <end position="270"/>
    </location>
</feature>
<evidence type="ECO:0000256" key="6">
    <source>
        <dbReference type="ARBA" id="ARBA00023273"/>
    </source>
</evidence>
<organism evidence="13 14">
    <name type="scientific">Calicophoron daubneyi</name>
    <name type="common">Rumen fluke</name>
    <name type="synonym">Paramphistomum daubneyi</name>
    <dbReference type="NCBI Taxonomy" id="300641"/>
    <lineage>
        <taxon>Eukaryota</taxon>
        <taxon>Metazoa</taxon>
        <taxon>Spiralia</taxon>
        <taxon>Lophotrochozoa</taxon>
        <taxon>Platyhelminthes</taxon>
        <taxon>Trematoda</taxon>
        <taxon>Digenea</taxon>
        <taxon>Plagiorchiida</taxon>
        <taxon>Pronocephalata</taxon>
        <taxon>Paramphistomoidea</taxon>
        <taxon>Paramphistomidae</taxon>
        <taxon>Calicophoron</taxon>
    </lineage>
</organism>
<evidence type="ECO:0000259" key="11">
    <source>
        <dbReference type="Pfam" id="PF23350"/>
    </source>
</evidence>
<evidence type="ECO:0000259" key="12">
    <source>
        <dbReference type="Pfam" id="PF23353"/>
    </source>
</evidence>
<dbReference type="InterPro" id="IPR016616">
    <property type="entry name" value="Bardet-Biedl_syndrome_2_prot"/>
</dbReference>
<dbReference type="PANTHER" id="PTHR32465:SF0">
    <property type="entry name" value="BARDET-BIEDL SYNDROME 2 PROTEIN"/>
    <property type="match status" value="1"/>
</dbReference>
<evidence type="ECO:0000256" key="1">
    <source>
        <dbReference type="ARBA" id="ARBA00004138"/>
    </source>
</evidence>
<gene>
    <name evidence="13" type="ORF">CDAUBV1_LOCUS6585</name>
</gene>
<evidence type="ECO:0000313" key="13">
    <source>
        <dbReference type="EMBL" id="CAL5133329.1"/>
    </source>
</evidence>
<comment type="caution">
    <text evidence="13">The sequence shown here is derived from an EMBL/GenBank/DDBJ whole genome shotgun (WGS) entry which is preliminary data.</text>
</comment>
<evidence type="ECO:0000256" key="3">
    <source>
        <dbReference type="ARBA" id="ARBA00022490"/>
    </source>
</evidence>
<reference evidence="13" key="1">
    <citation type="submission" date="2024-06" db="EMBL/GenBank/DDBJ databases">
        <authorList>
            <person name="Liu X."/>
            <person name="Lenzi L."/>
            <person name="Haldenby T S."/>
            <person name="Uol C."/>
        </authorList>
    </citation>
    <scope>NUCLEOTIDE SEQUENCE</scope>
</reference>
<dbReference type="EMBL" id="CAXLJL010000156">
    <property type="protein sequence ID" value="CAL5133329.1"/>
    <property type="molecule type" value="Genomic_DNA"/>
</dbReference>
<feature type="domain" description="BBS2 GAE" evidence="9">
    <location>
        <begin position="384"/>
        <end position="476"/>
    </location>
</feature>
<dbReference type="Pfam" id="PF23350">
    <property type="entry name" value="BBS2_pf"/>
    <property type="match status" value="1"/>
</dbReference>
<accession>A0AAV2T8A7</accession>
<dbReference type="PANTHER" id="PTHR32465">
    <property type="entry name" value="BARDET-BIEDL SYNDROME 2 PROTEIN"/>
    <property type="match status" value="1"/>
</dbReference>
<evidence type="ECO:0000259" key="9">
    <source>
        <dbReference type="Pfam" id="PF14782"/>
    </source>
</evidence>
<dbReference type="GO" id="GO:0036064">
    <property type="term" value="C:ciliary basal body"/>
    <property type="evidence" value="ECO:0007669"/>
    <property type="project" value="TreeGrafter"/>
</dbReference>
<keyword evidence="3 7" id="KW-0963">Cytoplasm</keyword>
<dbReference type="InterPro" id="IPR055380">
    <property type="entry name" value="BBS2_hp_dom"/>
</dbReference>
<evidence type="ECO:0000313" key="14">
    <source>
        <dbReference type="Proteomes" id="UP001497525"/>
    </source>
</evidence>
<dbReference type="PIRSF" id="PIRSF013684">
    <property type="entry name" value="BBS2"/>
    <property type="match status" value="1"/>
</dbReference>
<feature type="domain" description="Ciliary BBSome complex subunit 2 N-terminal" evidence="8">
    <location>
        <begin position="23"/>
        <end position="122"/>
    </location>
</feature>
<dbReference type="GO" id="GO:0031514">
    <property type="term" value="C:motile cilium"/>
    <property type="evidence" value="ECO:0007669"/>
    <property type="project" value="TreeGrafter"/>
</dbReference>